<evidence type="ECO:0000256" key="2">
    <source>
        <dbReference type="ARBA" id="ARBA00022692"/>
    </source>
</evidence>
<keyword evidence="9" id="KW-1185">Reference proteome</keyword>
<reference evidence="8" key="2">
    <citation type="submission" date="2023-05" db="EMBL/GenBank/DDBJ databases">
        <authorList>
            <consortium name="Lawrence Berkeley National Laboratory"/>
            <person name="Steindorff A."/>
            <person name="Hensen N."/>
            <person name="Bonometti L."/>
            <person name="Westerberg I."/>
            <person name="Brannstrom I.O."/>
            <person name="Guillou S."/>
            <person name="Cros-Aarteil S."/>
            <person name="Calhoun S."/>
            <person name="Haridas S."/>
            <person name="Kuo A."/>
            <person name="Mondo S."/>
            <person name="Pangilinan J."/>
            <person name="Riley R."/>
            <person name="Labutti K."/>
            <person name="Andreopoulos B."/>
            <person name="Lipzen A."/>
            <person name="Chen C."/>
            <person name="Yanf M."/>
            <person name="Daum C."/>
            <person name="Ng V."/>
            <person name="Clum A."/>
            <person name="Ohm R."/>
            <person name="Martin F."/>
            <person name="Silar P."/>
            <person name="Natvig D."/>
            <person name="Lalanne C."/>
            <person name="Gautier V."/>
            <person name="Ament-Velasquez S.L."/>
            <person name="Kruys A."/>
            <person name="Hutchinson M.I."/>
            <person name="Powell A.J."/>
            <person name="Barry K."/>
            <person name="Miller A.N."/>
            <person name="Grigoriev I.V."/>
            <person name="Debuchy R."/>
            <person name="Gladieux P."/>
            <person name="Thoren M.H."/>
            <person name="Johannesson H."/>
        </authorList>
    </citation>
    <scope>NUCLEOTIDE SEQUENCE</scope>
    <source>
        <strain evidence="8">CBS 359.72</strain>
    </source>
</reference>
<feature type="chain" id="PRO_5042970694" evidence="7">
    <location>
        <begin position="21"/>
        <end position="312"/>
    </location>
</feature>
<gene>
    <name evidence="8" type="ORF">C7999DRAFT_11997</name>
</gene>
<dbReference type="InterPro" id="IPR051694">
    <property type="entry name" value="Immunoregulatory_rcpt-like"/>
</dbReference>
<proteinExistence type="predicted"/>
<feature type="compositionally biased region" description="Low complexity" evidence="5">
    <location>
        <begin position="158"/>
        <end position="175"/>
    </location>
</feature>
<dbReference type="PANTHER" id="PTHR15549">
    <property type="entry name" value="PAIRED IMMUNOGLOBULIN-LIKE TYPE 2 RECEPTOR"/>
    <property type="match status" value="1"/>
</dbReference>
<evidence type="ECO:0000256" key="7">
    <source>
        <dbReference type="SAM" id="SignalP"/>
    </source>
</evidence>
<evidence type="ECO:0000256" key="6">
    <source>
        <dbReference type="SAM" id="Phobius"/>
    </source>
</evidence>
<feature type="transmembrane region" description="Helical" evidence="6">
    <location>
        <begin position="202"/>
        <end position="227"/>
    </location>
</feature>
<accession>A0AAN7D093</accession>
<evidence type="ECO:0000313" key="8">
    <source>
        <dbReference type="EMBL" id="KAK4250208.1"/>
    </source>
</evidence>
<reference evidence="8" key="1">
    <citation type="journal article" date="2023" name="Mol. Phylogenet. Evol.">
        <title>Genome-scale phylogeny and comparative genomics of the fungal order Sordariales.</title>
        <authorList>
            <person name="Hensen N."/>
            <person name="Bonometti L."/>
            <person name="Westerberg I."/>
            <person name="Brannstrom I.O."/>
            <person name="Guillou S."/>
            <person name="Cros-Aarteil S."/>
            <person name="Calhoun S."/>
            <person name="Haridas S."/>
            <person name="Kuo A."/>
            <person name="Mondo S."/>
            <person name="Pangilinan J."/>
            <person name="Riley R."/>
            <person name="LaButti K."/>
            <person name="Andreopoulos B."/>
            <person name="Lipzen A."/>
            <person name="Chen C."/>
            <person name="Yan M."/>
            <person name="Daum C."/>
            <person name="Ng V."/>
            <person name="Clum A."/>
            <person name="Steindorff A."/>
            <person name="Ohm R.A."/>
            <person name="Martin F."/>
            <person name="Silar P."/>
            <person name="Natvig D.O."/>
            <person name="Lalanne C."/>
            <person name="Gautier V."/>
            <person name="Ament-Velasquez S.L."/>
            <person name="Kruys A."/>
            <person name="Hutchinson M.I."/>
            <person name="Powell A.J."/>
            <person name="Barry K."/>
            <person name="Miller A.N."/>
            <person name="Grigoriev I.V."/>
            <person name="Debuchy R."/>
            <person name="Gladieux P."/>
            <person name="Hiltunen Thoren M."/>
            <person name="Johannesson H."/>
        </authorList>
    </citation>
    <scope>NUCLEOTIDE SEQUENCE</scope>
    <source>
        <strain evidence="8">CBS 359.72</strain>
    </source>
</reference>
<sequence>MRGAKASSLLLLLISAVCFAADKKCYFPSGLEAKDDYPCDPDAEDSACCGRGPGVACSTNKLCVTTDGSSIRGSCTDKNWDSPECPKFCMGAIYGGHDLISCSNVTKTDTSYCCDRARGFCCDDGVGRFEVLPPRPQLWALWDVEATAYVVVERERSSSSSSTPDTTTAKQTAIETETETKTKTTRAPPTETEPASSSSLPLAALIGIIVGVCVLVIAIAVIAFLWFKLRKKEALLAEVAEKDEQQQQQQQKLAGDWSEDDPYKIVAPAPAYPYQVYPVEVHGNSVVTEAHGRPIMFELPATPAPPKREGWV</sequence>
<dbReference type="GO" id="GO:0016020">
    <property type="term" value="C:membrane"/>
    <property type="evidence" value="ECO:0007669"/>
    <property type="project" value="UniProtKB-SubCell"/>
</dbReference>
<organism evidence="8 9">
    <name type="scientific">Corynascus novoguineensis</name>
    <dbReference type="NCBI Taxonomy" id="1126955"/>
    <lineage>
        <taxon>Eukaryota</taxon>
        <taxon>Fungi</taxon>
        <taxon>Dikarya</taxon>
        <taxon>Ascomycota</taxon>
        <taxon>Pezizomycotina</taxon>
        <taxon>Sordariomycetes</taxon>
        <taxon>Sordariomycetidae</taxon>
        <taxon>Sordariales</taxon>
        <taxon>Chaetomiaceae</taxon>
        <taxon>Corynascus</taxon>
    </lineage>
</organism>
<protein>
    <submittedName>
        <fullName evidence="8">Uncharacterized protein</fullName>
    </submittedName>
</protein>
<keyword evidence="3 6" id="KW-1133">Transmembrane helix</keyword>
<comment type="subcellular location">
    <subcellularLocation>
        <location evidence="1">Membrane</location>
        <topology evidence="1">Single-pass membrane protein</topology>
    </subcellularLocation>
</comment>
<evidence type="ECO:0000256" key="1">
    <source>
        <dbReference type="ARBA" id="ARBA00004167"/>
    </source>
</evidence>
<keyword evidence="2 6" id="KW-0812">Transmembrane</keyword>
<evidence type="ECO:0000256" key="3">
    <source>
        <dbReference type="ARBA" id="ARBA00022989"/>
    </source>
</evidence>
<dbReference type="EMBL" id="MU857615">
    <property type="protein sequence ID" value="KAK4250208.1"/>
    <property type="molecule type" value="Genomic_DNA"/>
</dbReference>
<evidence type="ECO:0000256" key="4">
    <source>
        <dbReference type="ARBA" id="ARBA00023136"/>
    </source>
</evidence>
<evidence type="ECO:0000313" key="9">
    <source>
        <dbReference type="Proteomes" id="UP001303647"/>
    </source>
</evidence>
<feature type="compositionally biased region" description="Low complexity" evidence="5">
    <location>
        <begin position="185"/>
        <end position="197"/>
    </location>
</feature>
<dbReference type="Proteomes" id="UP001303647">
    <property type="component" value="Unassembled WGS sequence"/>
</dbReference>
<name>A0AAN7D093_9PEZI</name>
<feature type="region of interest" description="Disordered" evidence="5">
    <location>
        <begin position="155"/>
        <end position="197"/>
    </location>
</feature>
<feature type="signal peptide" evidence="7">
    <location>
        <begin position="1"/>
        <end position="20"/>
    </location>
</feature>
<dbReference type="PANTHER" id="PTHR15549:SF30">
    <property type="entry name" value="MID2 DOMAIN-CONTAINING PROTEIN"/>
    <property type="match status" value="1"/>
</dbReference>
<dbReference type="GO" id="GO:0071944">
    <property type="term" value="C:cell periphery"/>
    <property type="evidence" value="ECO:0007669"/>
    <property type="project" value="UniProtKB-ARBA"/>
</dbReference>
<comment type="caution">
    <text evidence="8">The sequence shown here is derived from an EMBL/GenBank/DDBJ whole genome shotgun (WGS) entry which is preliminary data.</text>
</comment>
<keyword evidence="4 6" id="KW-0472">Membrane</keyword>
<evidence type="ECO:0000256" key="5">
    <source>
        <dbReference type="SAM" id="MobiDB-lite"/>
    </source>
</evidence>
<keyword evidence="7" id="KW-0732">Signal</keyword>
<dbReference type="AlphaFoldDB" id="A0AAN7D093"/>